<keyword evidence="3 6" id="KW-0812">Transmembrane</keyword>
<name>A0ABR2IZP3_9EUKA</name>
<keyword evidence="4 6" id="KW-1133">Transmembrane helix</keyword>
<evidence type="ECO:0000259" key="7">
    <source>
        <dbReference type="Pfam" id="PF07970"/>
    </source>
</evidence>
<comment type="caution">
    <text evidence="9">The sequence shown here is derived from an EMBL/GenBank/DDBJ whole genome shotgun (WGS) entry which is preliminary data.</text>
</comment>
<evidence type="ECO:0000256" key="3">
    <source>
        <dbReference type="ARBA" id="ARBA00022692"/>
    </source>
</evidence>
<dbReference type="Proteomes" id="UP001470230">
    <property type="component" value="Unassembled WGS sequence"/>
</dbReference>
<sequence length="377" mass="42740">MFLKKFDIFPKFADADVKVKTKGGALLSLLTILAMSILFFHELYRFVKPRIFDEVIVDTSRIGLQRTMGINFNMTIYSPCNNFQIDAWDTEGNQQVNHRNEVHRQRIDENGLAIGQKEWLTLKKREKKGRAKQAQKEENNSFCGSCYGAGSKGQCCNTCDDVIDAFNAKGWSLTGIDRWQQCIDEGYTNFGKETCLISGVIRVSRVKGSLLFTTLDFKPGEKKLHDVSRISKSLNLSHTFHYFEFGPRVPGSKHPLDGVTVLQSEKGRMAYIYQINIVPTRFVSRRGFEVNTYKFTPVFTQKNITSDKSHDVPGLFFQFDIAPLSVISKETAYTVWQFITSVCAIVGGAFTCASLADQFLFRALSTLEGKRRIGKDF</sequence>
<evidence type="ECO:0000256" key="2">
    <source>
        <dbReference type="ARBA" id="ARBA00005648"/>
    </source>
</evidence>
<evidence type="ECO:0000256" key="5">
    <source>
        <dbReference type="ARBA" id="ARBA00023136"/>
    </source>
</evidence>
<reference evidence="9 10" key="1">
    <citation type="submission" date="2024-04" db="EMBL/GenBank/DDBJ databases">
        <title>Tritrichomonas musculus Genome.</title>
        <authorList>
            <person name="Alves-Ferreira E."/>
            <person name="Grigg M."/>
            <person name="Lorenzi H."/>
            <person name="Galac M."/>
        </authorList>
    </citation>
    <scope>NUCLEOTIDE SEQUENCE [LARGE SCALE GENOMIC DNA]</scope>
    <source>
        <strain evidence="9 10">EAF2021</strain>
    </source>
</reference>
<feature type="domain" description="Endoplasmic reticulum vesicle transporter N-terminal" evidence="8">
    <location>
        <begin position="3"/>
        <end position="95"/>
    </location>
</feature>
<feature type="domain" description="Endoplasmic reticulum vesicle transporter C-terminal" evidence="7">
    <location>
        <begin position="146"/>
        <end position="357"/>
    </location>
</feature>
<dbReference type="PANTHER" id="PTHR10984:SF25">
    <property type="entry name" value="ENDOPLASMIC RETICULUM-GOLGI INTERMEDIATE COMPARTMENT PROTEIN 3"/>
    <property type="match status" value="1"/>
</dbReference>
<evidence type="ECO:0000259" key="8">
    <source>
        <dbReference type="Pfam" id="PF13850"/>
    </source>
</evidence>
<gene>
    <name evidence="9" type="ORF">M9Y10_008600</name>
</gene>
<accession>A0ABR2IZP3</accession>
<evidence type="ECO:0000256" key="6">
    <source>
        <dbReference type="SAM" id="Phobius"/>
    </source>
</evidence>
<dbReference type="InterPro" id="IPR012936">
    <property type="entry name" value="Erv_C"/>
</dbReference>
<protein>
    <submittedName>
        <fullName evidence="9">Endoplasmic reticulum-Golgi intermediate compartment protein 3</fullName>
    </submittedName>
</protein>
<comment type="similarity">
    <text evidence="2">Belongs to the ERGIC family.</text>
</comment>
<organism evidence="9 10">
    <name type="scientific">Tritrichomonas musculus</name>
    <dbReference type="NCBI Taxonomy" id="1915356"/>
    <lineage>
        <taxon>Eukaryota</taxon>
        <taxon>Metamonada</taxon>
        <taxon>Parabasalia</taxon>
        <taxon>Tritrichomonadida</taxon>
        <taxon>Tritrichomonadidae</taxon>
        <taxon>Tritrichomonas</taxon>
    </lineage>
</organism>
<keyword evidence="10" id="KW-1185">Reference proteome</keyword>
<keyword evidence="5 6" id="KW-0472">Membrane</keyword>
<dbReference type="Pfam" id="PF13850">
    <property type="entry name" value="ERGIC_N"/>
    <property type="match status" value="1"/>
</dbReference>
<evidence type="ECO:0000256" key="4">
    <source>
        <dbReference type="ARBA" id="ARBA00022989"/>
    </source>
</evidence>
<dbReference type="Pfam" id="PF07970">
    <property type="entry name" value="COPIIcoated_ERV"/>
    <property type="match status" value="1"/>
</dbReference>
<dbReference type="InterPro" id="IPR039542">
    <property type="entry name" value="Erv_N"/>
</dbReference>
<evidence type="ECO:0000256" key="1">
    <source>
        <dbReference type="ARBA" id="ARBA00004141"/>
    </source>
</evidence>
<evidence type="ECO:0000313" key="9">
    <source>
        <dbReference type="EMBL" id="KAK8870713.1"/>
    </source>
</evidence>
<dbReference type="EMBL" id="JAPFFF010000014">
    <property type="protein sequence ID" value="KAK8870713.1"/>
    <property type="molecule type" value="Genomic_DNA"/>
</dbReference>
<dbReference type="PANTHER" id="PTHR10984">
    <property type="entry name" value="ENDOPLASMIC RETICULUM-GOLGI INTERMEDIATE COMPARTMENT PROTEIN"/>
    <property type="match status" value="1"/>
</dbReference>
<proteinExistence type="inferred from homology"/>
<feature type="transmembrane region" description="Helical" evidence="6">
    <location>
        <begin position="25"/>
        <end position="44"/>
    </location>
</feature>
<evidence type="ECO:0000313" key="10">
    <source>
        <dbReference type="Proteomes" id="UP001470230"/>
    </source>
</evidence>
<comment type="subcellular location">
    <subcellularLocation>
        <location evidence="1">Membrane</location>
        <topology evidence="1">Multi-pass membrane protein</topology>
    </subcellularLocation>
</comment>
<dbReference type="InterPro" id="IPR045888">
    <property type="entry name" value="Erv"/>
</dbReference>